<name>A0A086T7Y1_HAPC1</name>
<dbReference type="Gene3D" id="2.60.120.330">
    <property type="entry name" value="B-lactam Antibiotic, Isopenicillin N Synthase, Chain"/>
    <property type="match status" value="1"/>
</dbReference>
<organism evidence="1 2">
    <name type="scientific">Hapsidospora chrysogenum (strain ATCC 11550 / CBS 779.69 / DSM 880 / IAM 14645 / JCM 23072 / IMI 49137)</name>
    <name type="common">Acremonium chrysogenum</name>
    <dbReference type="NCBI Taxonomy" id="857340"/>
    <lineage>
        <taxon>Eukaryota</taxon>
        <taxon>Fungi</taxon>
        <taxon>Dikarya</taxon>
        <taxon>Ascomycota</taxon>
        <taxon>Pezizomycotina</taxon>
        <taxon>Sordariomycetes</taxon>
        <taxon>Hypocreomycetidae</taxon>
        <taxon>Hypocreales</taxon>
        <taxon>Bionectriaceae</taxon>
        <taxon>Hapsidospora</taxon>
    </lineage>
</organism>
<dbReference type="OrthoDB" id="8249012at2759"/>
<protein>
    <submittedName>
        <fullName evidence="1">Uncharacterized protein</fullName>
    </submittedName>
</protein>
<gene>
    <name evidence="1" type="ORF">ACRE_037070</name>
</gene>
<dbReference type="PANTHER" id="PTHR30613:SF1">
    <property type="entry name" value="DUF1479 DOMAIN PROTEIN (AFU_ORTHOLOGUE AFUA_5G09280)"/>
    <property type="match status" value="1"/>
</dbReference>
<dbReference type="Proteomes" id="UP000029964">
    <property type="component" value="Unassembled WGS sequence"/>
</dbReference>
<keyword evidence="2" id="KW-1185">Reference proteome</keyword>
<sequence length="480" mass="52596">MSLTASEASLNLPPRFAKIKQNLIIGKEDAVVASWARLLDQLRSEIDHITKAGPAVIPSIDFQDIQGDSQAREFSRCLRKRGVGVIRGVVSGDTIDGWVTENEEYISHNGGTRDSPFRGCHPRDMYWSPAQIKARACPNVLAAQAFLLNLWQTSDPEAALATNFPTSYADRLHMEDPDDCGDTSFSKQTGYMDGGSVERWETDGYGVGSTYQNIWDGRWEEYNPWDSSTRLKISTNLYNSASACSMFRMFNGYLCLNNGRPPGGESPLRLCPMLQLTTAYVLLRPFFSPVHSSPGSPAFLSADNWILERPFSSAIQGAAPSFRQELSDALHPHLRLSESMIQVPALSPGDYLVWHCDSISSPTATITTTSNRGAAPRPTGMYLPACPLTRTNAMYLVRQRRAFLLGQPGPDFDDGARGEGGHMGRPGVQEICDAGGNGGLRAMGLLAWDECDVEDGSSEAVVLEMANNILFPDRHGFDMG</sequence>
<proteinExistence type="predicted"/>
<evidence type="ECO:0000313" key="2">
    <source>
        <dbReference type="Proteomes" id="UP000029964"/>
    </source>
</evidence>
<dbReference type="InterPro" id="IPR027443">
    <property type="entry name" value="IPNS-like_sf"/>
</dbReference>
<dbReference type="AlphaFoldDB" id="A0A086T7Y1"/>
<dbReference type="Pfam" id="PF07350">
    <property type="entry name" value="Gig2-like"/>
    <property type="match status" value="1"/>
</dbReference>
<dbReference type="InterPro" id="IPR010856">
    <property type="entry name" value="Gig2-like"/>
</dbReference>
<dbReference type="SUPFAM" id="SSF51197">
    <property type="entry name" value="Clavaminate synthase-like"/>
    <property type="match status" value="1"/>
</dbReference>
<dbReference type="PANTHER" id="PTHR30613">
    <property type="entry name" value="UNCHARACTERIZED PROTEIN YBIU-RELATED"/>
    <property type="match status" value="1"/>
</dbReference>
<reference evidence="2" key="1">
    <citation type="journal article" date="2014" name="Genome Announc.">
        <title>Genome sequence and annotation of Acremonium chrysogenum, producer of the beta-lactam antibiotic cephalosporin C.</title>
        <authorList>
            <person name="Terfehr D."/>
            <person name="Dahlmann T.A."/>
            <person name="Specht T."/>
            <person name="Zadra I."/>
            <person name="Kuernsteiner H."/>
            <person name="Kueck U."/>
        </authorList>
    </citation>
    <scope>NUCLEOTIDE SEQUENCE [LARGE SCALE GENOMIC DNA]</scope>
    <source>
        <strain evidence="2">ATCC 11550 / CBS 779.69 / DSM 880 / IAM 14645 / JCM 23072 / IMI 49137</strain>
    </source>
</reference>
<accession>A0A086T7Y1</accession>
<dbReference type="HOGENOM" id="CLU_011148_0_0_1"/>
<dbReference type="EMBL" id="JPKY01000031">
    <property type="protein sequence ID" value="KFH45463.1"/>
    <property type="molecule type" value="Genomic_DNA"/>
</dbReference>
<comment type="caution">
    <text evidence="1">The sequence shown here is derived from an EMBL/GenBank/DDBJ whole genome shotgun (WGS) entry which is preliminary data.</text>
</comment>
<dbReference type="STRING" id="857340.A0A086T7Y1"/>
<evidence type="ECO:0000313" key="1">
    <source>
        <dbReference type="EMBL" id="KFH45463.1"/>
    </source>
</evidence>